<comment type="caution">
    <text evidence="1">The sequence shown here is derived from an EMBL/GenBank/DDBJ whole genome shotgun (WGS) entry which is preliminary data.</text>
</comment>
<sequence length="54" mass="5987">MPPAARSIQSLDPSEQTPIRRLFVEAVRAAHGDVLRDEVVREASTGSTRWRVGN</sequence>
<evidence type="ECO:0000313" key="1">
    <source>
        <dbReference type="EMBL" id="MFI0793936.1"/>
    </source>
</evidence>
<accession>A0ABW7SN24</accession>
<reference evidence="1 2" key="1">
    <citation type="submission" date="2024-10" db="EMBL/GenBank/DDBJ databases">
        <title>The Natural Products Discovery Center: Release of the First 8490 Sequenced Strains for Exploring Actinobacteria Biosynthetic Diversity.</title>
        <authorList>
            <person name="Kalkreuter E."/>
            <person name="Kautsar S.A."/>
            <person name="Yang D."/>
            <person name="Bader C.D."/>
            <person name="Teijaro C.N."/>
            <person name="Fluegel L."/>
            <person name="Davis C.M."/>
            <person name="Simpson J.R."/>
            <person name="Lauterbach L."/>
            <person name="Steele A.D."/>
            <person name="Gui C."/>
            <person name="Meng S."/>
            <person name="Li G."/>
            <person name="Viehrig K."/>
            <person name="Ye F."/>
            <person name="Su P."/>
            <person name="Kiefer A.F."/>
            <person name="Nichols A."/>
            <person name="Cepeda A.J."/>
            <person name="Yan W."/>
            <person name="Fan B."/>
            <person name="Jiang Y."/>
            <person name="Adhikari A."/>
            <person name="Zheng C.-J."/>
            <person name="Schuster L."/>
            <person name="Cowan T.M."/>
            <person name="Smanski M.J."/>
            <person name="Chevrette M.G."/>
            <person name="De Carvalho L.P.S."/>
            <person name="Shen B."/>
        </authorList>
    </citation>
    <scope>NUCLEOTIDE SEQUENCE [LARGE SCALE GENOMIC DNA]</scope>
    <source>
        <strain evidence="1 2">NPDC021253</strain>
    </source>
</reference>
<keyword evidence="2" id="KW-1185">Reference proteome</keyword>
<evidence type="ECO:0000313" key="2">
    <source>
        <dbReference type="Proteomes" id="UP001611075"/>
    </source>
</evidence>
<proteinExistence type="predicted"/>
<dbReference type="EMBL" id="JBIRPU010000008">
    <property type="protein sequence ID" value="MFI0793936.1"/>
    <property type="molecule type" value="Genomic_DNA"/>
</dbReference>
<name>A0ABW7SN24_9ACTN</name>
<gene>
    <name evidence="1" type="ORF">ACH4OY_14785</name>
</gene>
<organism evidence="1 2">
    <name type="scientific">Micromonospora rubida</name>
    <dbReference type="NCBI Taxonomy" id="2697657"/>
    <lineage>
        <taxon>Bacteria</taxon>
        <taxon>Bacillati</taxon>
        <taxon>Actinomycetota</taxon>
        <taxon>Actinomycetes</taxon>
        <taxon>Micromonosporales</taxon>
        <taxon>Micromonosporaceae</taxon>
        <taxon>Micromonospora</taxon>
    </lineage>
</organism>
<protein>
    <submittedName>
        <fullName evidence="1">Uncharacterized protein</fullName>
    </submittedName>
</protein>
<dbReference type="RefSeq" id="WP_396679800.1">
    <property type="nucleotide sequence ID" value="NZ_JBIRPU010000008.1"/>
</dbReference>
<dbReference type="Proteomes" id="UP001611075">
    <property type="component" value="Unassembled WGS sequence"/>
</dbReference>